<keyword evidence="6" id="KW-1185">Reference proteome</keyword>
<dbReference type="Pfam" id="PF00884">
    <property type="entry name" value="Sulfatase"/>
    <property type="match status" value="1"/>
</dbReference>
<comment type="similarity">
    <text evidence="1">Belongs to the sulfatase family.</text>
</comment>
<name>C6BRH2_MARSD</name>
<evidence type="ECO:0000313" key="6">
    <source>
        <dbReference type="Proteomes" id="UP000002601"/>
    </source>
</evidence>
<gene>
    <name evidence="5" type="ordered locus">Desal_1350</name>
</gene>
<dbReference type="OrthoDB" id="5500422at2"/>
<dbReference type="PANTHER" id="PTHR42693">
    <property type="entry name" value="ARYLSULFATASE FAMILY MEMBER"/>
    <property type="match status" value="1"/>
</dbReference>
<dbReference type="InterPro" id="IPR017850">
    <property type="entry name" value="Alkaline_phosphatase_core_sf"/>
</dbReference>
<keyword evidence="2" id="KW-0378">Hydrolase</keyword>
<proteinExistence type="inferred from homology"/>
<dbReference type="eggNOG" id="COG3119">
    <property type="taxonomic scope" value="Bacteria"/>
</dbReference>
<dbReference type="EMBL" id="CP001649">
    <property type="protein sequence ID" value="ACS79412.1"/>
    <property type="molecule type" value="Genomic_DNA"/>
</dbReference>
<keyword evidence="3" id="KW-0479">Metal-binding</keyword>
<organism evidence="5 6">
    <name type="scientific">Maridesulfovibrio salexigens (strain ATCC 14822 / DSM 2638 / NCIMB 8403 / VKM B-1763)</name>
    <name type="common">Desulfovibrio salexigens</name>
    <dbReference type="NCBI Taxonomy" id="526222"/>
    <lineage>
        <taxon>Bacteria</taxon>
        <taxon>Pseudomonadati</taxon>
        <taxon>Thermodesulfobacteriota</taxon>
        <taxon>Desulfovibrionia</taxon>
        <taxon>Desulfovibrionales</taxon>
        <taxon>Desulfovibrionaceae</taxon>
        <taxon>Maridesulfovibrio</taxon>
    </lineage>
</organism>
<dbReference type="InterPro" id="IPR050738">
    <property type="entry name" value="Sulfatase"/>
</dbReference>
<keyword evidence="3" id="KW-0408">Iron</keyword>
<feature type="domain" description="Sulfatase N-terminal" evidence="4">
    <location>
        <begin position="50"/>
        <end position="412"/>
    </location>
</feature>
<dbReference type="PANTHER" id="PTHR42693:SF53">
    <property type="entry name" value="ENDO-4-O-SULFATASE"/>
    <property type="match status" value="1"/>
</dbReference>
<evidence type="ECO:0000256" key="3">
    <source>
        <dbReference type="ARBA" id="ARBA00023014"/>
    </source>
</evidence>
<dbReference type="GO" id="GO:0051536">
    <property type="term" value="F:iron-sulfur cluster binding"/>
    <property type="evidence" value="ECO:0007669"/>
    <property type="project" value="UniProtKB-KW"/>
</dbReference>
<dbReference type="Gene3D" id="3.40.720.10">
    <property type="entry name" value="Alkaline Phosphatase, subunit A"/>
    <property type="match status" value="1"/>
</dbReference>
<sequence>MKEKTRREFLKNGLALTAGAVASGVFGNSSAKAKSRAIAPPQIRTRQKRPNILLIITDQQRQEQHWPAGWLNENMPSMARLQKHGVTFSNNFIAASACSPSRASFLTGLYPSVHGVTQVPPNPPLRNDITNIFKLAEKAGYDIAYKGKMHLFTPQNNPSMDNFTSSDIKWASDNYSAHRWNPPDCAVDIGGNPWIGGGDPNNDQRFVDGVPETYNRMTPAITKGETIYEYLDNHDSKRDKPFLMVASFGNPHDISAWPDQDKWGYNRADYADLKEINLPPNYNDNLDEKPSAQKEYQKLCEKVSSCPTEKDRIEFCRFYAHLHRVVDKQISAVLDKLEEKGLTEDTVIFRFADHGEQSWAHMMIQKGVNSYQETINVPLIISNPKMFPKGKTTESFSSLIDLVPTVAELTGAATPEELNEAGIHGKSLVPIMNDAKAQVRDRAMFYTDDCETLFAGLLGMKNVYETIPGRIRSIRYKDWLYAVYFTNKGTKLEYEMYNLADDPGQMVNLAWGSRAKANAVQMQRLHDMLTAELKRYQAFPKDFKWPAKAGTKAV</sequence>
<evidence type="ECO:0000256" key="2">
    <source>
        <dbReference type="ARBA" id="ARBA00022801"/>
    </source>
</evidence>
<reference evidence="5 6" key="1">
    <citation type="submission" date="2009-06" db="EMBL/GenBank/DDBJ databases">
        <title>Complete sequence of Desulfovibrio salexigens DSM 2638.</title>
        <authorList>
            <consortium name="US DOE Joint Genome Institute"/>
            <person name="Lucas S."/>
            <person name="Copeland A."/>
            <person name="Lapidus A."/>
            <person name="Glavina del Rio T."/>
            <person name="Tice H."/>
            <person name="Bruce D."/>
            <person name="Goodwin L."/>
            <person name="Pitluck S."/>
            <person name="Munk A.C."/>
            <person name="Brettin T."/>
            <person name="Detter J.C."/>
            <person name="Han C."/>
            <person name="Tapia R."/>
            <person name="Larimer F."/>
            <person name="Land M."/>
            <person name="Hauser L."/>
            <person name="Kyrpides N."/>
            <person name="Anderson I."/>
            <person name="Wall J.D."/>
            <person name="Arkin A.P."/>
            <person name="Dehal P."/>
            <person name="Chivian D."/>
            <person name="Giles B."/>
            <person name="Hazen T.C."/>
        </authorList>
    </citation>
    <scope>NUCLEOTIDE SEQUENCE [LARGE SCALE GENOMIC DNA]</scope>
    <source>
        <strain evidence="6">ATCC 14822 / DSM 2638 / NCIMB 8403 / VKM B-1763</strain>
    </source>
</reference>
<accession>C6BRH2</accession>
<evidence type="ECO:0000256" key="1">
    <source>
        <dbReference type="ARBA" id="ARBA00008779"/>
    </source>
</evidence>
<keyword evidence="3" id="KW-0411">Iron-sulfur</keyword>
<dbReference type="AlphaFoldDB" id="C6BRH2"/>
<dbReference type="HOGENOM" id="CLU_421412_0_0_7"/>
<evidence type="ECO:0000313" key="5">
    <source>
        <dbReference type="EMBL" id="ACS79412.1"/>
    </source>
</evidence>
<dbReference type="PROSITE" id="PS51318">
    <property type="entry name" value="TAT"/>
    <property type="match status" value="1"/>
</dbReference>
<protein>
    <submittedName>
        <fullName evidence="5">Sulfatase</fullName>
    </submittedName>
</protein>
<dbReference type="RefSeq" id="WP_015851230.1">
    <property type="nucleotide sequence ID" value="NC_012881.1"/>
</dbReference>
<dbReference type="InterPro" id="IPR006311">
    <property type="entry name" value="TAT_signal"/>
</dbReference>
<dbReference type="KEGG" id="dsa:Desal_1350"/>
<evidence type="ECO:0000259" key="4">
    <source>
        <dbReference type="Pfam" id="PF00884"/>
    </source>
</evidence>
<dbReference type="GO" id="GO:0004065">
    <property type="term" value="F:arylsulfatase activity"/>
    <property type="evidence" value="ECO:0007669"/>
    <property type="project" value="TreeGrafter"/>
</dbReference>
<dbReference type="Proteomes" id="UP000002601">
    <property type="component" value="Chromosome"/>
</dbReference>
<dbReference type="STRING" id="526222.Desal_1350"/>
<dbReference type="SUPFAM" id="SSF53649">
    <property type="entry name" value="Alkaline phosphatase-like"/>
    <property type="match status" value="1"/>
</dbReference>
<dbReference type="InterPro" id="IPR000917">
    <property type="entry name" value="Sulfatase_N"/>
</dbReference>